<dbReference type="AlphaFoldDB" id="A0A7I8KZS0"/>
<gene>
    <name evidence="1" type="ORF">SI8410_09013132</name>
</gene>
<dbReference type="Proteomes" id="UP000663760">
    <property type="component" value="Chromosome 9"/>
</dbReference>
<organism evidence="1 2">
    <name type="scientific">Spirodela intermedia</name>
    <name type="common">Intermediate duckweed</name>
    <dbReference type="NCBI Taxonomy" id="51605"/>
    <lineage>
        <taxon>Eukaryota</taxon>
        <taxon>Viridiplantae</taxon>
        <taxon>Streptophyta</taxon>
        <taxon>Embryophyta</taxon>
        <taxon>Tracheophyta</taxon>
        <taxon>Spermatophyta</taxon>
        <taxon>Magnoliopsida</taxon>
        <taxon>Liliopsida</taxon>
        <taxon>Araceae</taxon>
        <taxon>Lemnoideae</taxon>
        <taxon>Spirodela</taxon>
    </lineage>
</organism>
<dbReference type="EMBL" id="LR746272">
    <property type="protein sequence ID" value="CAA7402454.1"/>
    <property type="molecule type" value="Genomic_DNA"/>
</dbReference>
<accession>A0A7I8KZS0</accession>
<evidence type="ECO:0000313" key="2">
    <source>
        <dbReference type="Proteomes" id="UP000663760"/>
    </source>
</evidence>
<reference evidence="1" key="1">
    <citation type="submission" date="2020-02" db="EMBL/GenBank/DDBJ databases">
        <authorList>
            <person name="Scholz U."/>
            <person name="Mascher M."/>
            <person name="Fiebig A."/>
        </authorList>
    </citation>
    <scope>NUCLEOTIDE SEQUENCE</scope>
</reference>
<keyword evidence="2" id="KW-1185">Reference proteome</keyword>
<name>A0A7I8KZS0_SPIIN</name>
<evidence type="ECO:0000313" key="1">
    <source>
        <dbReference type="EMBL" id="CAA7402454.1"/>
    </source>
</evidence>
<protein>
    <submittedName>
        <fullName evidence="1">Uncharacterized protein</fullName>
    </submittedName>
</protein>
<proteinExistence type="predicted"/>
<sequence length="150" mass="16944">MRSTFYALRRWSIHRRCPGHRQRDRARDGAHLRGRSRWAWEIKEKMGGQGPNSHTHILSSHYGSTYPQAILTTPSEKVSYWVSALPTQSLHVGLRSVEPSCRPGPGSENYLVWAQPSPALAEPSPALPLPKPTWYVTSGFPERCETGMPR</sequence>